<feature type="transmembrane region" description="Helical" evidence="5">
    <location>
        <begin position="236"/>
        <end position="256"/>
    </location>
</feature>
<feature type="domain" description="Major facilitator superfamily (MFS) profile" evidence="6">
    <location>
        <begin position="7"/>
        <end position="367"/>
    </location>
</feature>
<dbReference type="InterPro" id="IPR020846">
    <property type="entry name" value="MFS_dom"/>
</dbReference>
<evidence type="ECO:0000256" key="5">
    <source>
        <dbReference type="SAM" id="Phobius"/>
    </source>
</evidence>
<feature type="transmembrane region" description="Helical" evidence="5">
    <location>
        <begin position="320"/>
        <end position="342"/>
    </location>
</feature>
<accession>A0A031LM12</accession>
<feature type="transmembrane region" description="Helical" evidence="5">
    <location>
        <begin position="98"/>
        <end position="119"/>
    </location>
</feature>
<dbReference type="Pfam" id="PF07690">
    <property type="entry name" value="MFS_1"/>
    <property type="match status" value="1"/>
</dbReference>
<comment type="subcellular location">
    <subcellularLocation>
        <location evidence="1">Membrane</location>
        <topology evidence="1">Multi-pass membrane protein</topology>
    </subcellularLocation>
</comment>
<dbReference type="InterPro" id="IPR036259">
    <property type="entry name" value="MFS_trans_sf"/>
</dbReference>
<feature type="transmembrane region" description="Helical" evidence="5">
    <location>
        <begin position="131"/>
        <end position="152"/>
    </location>
</feature>
<keyword evidence="8" id="KW-1185">Reference proteome</keyword>
<dbReference type="Proteomes" id="UP000024332">
    <property type="component" value="Unassembled WGS sequence"/>
</dbReference>
<gene>
    <name evidence="7" type="ORF">CM19_10700</name>
</gene>
<dbReference type="PANTHER" id="PTHR23508:SF10">
    <property type="entry name" value="CARBOXYLIC ACID TRANSPORTER PROTEIN HOMOLOG"/>
    <property type="match status" value="1"/>
</dbReference>
<dbReference type="STRING" id="1160895.CM19_10700"/>
<comment type="caution">
    <text evidence="7">The sequence shown here is derived from an EMBL/GenBank/DDBJ whole genome shotgun (WGS) entry which is preliminary data.</text>
</comment>
<dbReference type="GO" id="GO:0046943">
    <property type="term" value="F:carboxylic acid transmembrane transporter activity"/>
    <property type="evidence" value="ECO:0007669"/>
    <property type="project" value="TreeGrafter"/>
</dbReference>
<dbReference type="InterPro" id="IPR011701">
    <property type="entry name" value="MFS"/>
</dbReference>
<dbReference type="RefSeq" id="WP_048100331.1">
    <property type="nucleotide sequence ID" value="NZ_JFZT01000052.1"/>
</dbReference>
<reference evidence="7 8" key="1">
    <citation type="submission" date="2014-03" db="EMBL/GenBank/DDBJ databases">
        <title>Draft genome sequence of the novel thermoacidophilic archaea Acidianus copahuensis ALE1 strain, isolated from Copahue volcanic area in Neuquen Argentina.</title>
        <authorList>
            <person name="Urbieta M.S."/>
            <person name="Rascovan N."/>
            <person name="Castro C."/>
            <person name="Revale S."/>
            <person name="Giaveno M.A."/>
            <person name="Vazquez M.P."/>
            <person name="Donati E.R."/>
        </authorList>
    </citation>
    <scope>NUCLEOTIDE SEQUENCE [LARGE SCALE GENOMIC DNA]</scope>
    <source>
        <strain evidence="7 8">ALE1</strain>
    </source>
</reference>
<feature type="transmembrane region" description="Helical" evidence="5">
    <location>
        <begin position="12"/>
        <end position="31"/>
    </location>
</feature>
<evidence type="ECO:0000256" key="4">
    <source>
        <dbReference type="ARBA" id="ARBA00023136"/>
    </source>
</evidence>
<dbReference type="EMBL" id="JFZT01000052">
    <property type="protein sequence ID" value="EZQ02266.1"/>
    <property type="molecule type" value="Genomic_DNA"/>
</dbReference>
<keyword evidence="2 5" id="KW-0812">Transmembrane</keyword>
<feature type="transmembrane region" description="Helical" evidence="5">
    <location>
        <begin position="197"/>
        <end position="216"/>
    </location>
</feature>
<dbReference type="PROSITE" id="PS50850">
    <property type="entry name" value="MFS"/>
    <property type="match status" value="1"/>
</dbReference>
<evidence type="ECO:0000256" key="3">
    <source>
        <dbReference type="ARBA" id="ARBA00022989"/>
    </source>
</evidence>
<dbReference type="SUPFAM" id="SSF103473">
    <property type="entry name" value="MFS general substrate transporter"/>
    <property type="match status" value="1"/>
</dbReference>
<dbReference type="Gene3D" id="1.20.1250.20">
    <property type="entry name" value="MFS general substrate transporter like domains"/>
    <property type="match status" value="2"/>
</dbReference>
<feature type="transmembrane region" description="Helical" evidence="5">
    <location>
        <begin position="158"/>
        <end position="177"/>
    </location>
</feature>
<protein>
    <submittedName>
        <fullName evidence="7">MFS transporter</fullName>
    </submittedName>
</protein>
<organism evidence="7 8">
    <name type="scientific">Candidatus Acidianus copahuensis</name>
    <dbReference type="NCBI Taxonomy" id="1160895"/>
    <lineage>
        <taxon>Archaea</taxon>
        <taxon>Thermoproteota</taxon>
        <taxon>Thermoprotei</taxon>
        <taxon>Sulfolobales</taxon>
        <taxon>Sulfolobaceae</taxon>
        <taxon>Acidianus</taxon>
    </lineage>
</organism>
<feature type="transmembrane region" description="Helical" evidence="5">
    <location>
        <begin position="73"/>
        <end position="92"/>
    </location>
</feature>
<proteinExistence type="predicted"/>
<evidence type="ECO:0000313" key="8">
    <source>
        <dbReference type="Proteomes" id="UP000024332"/>
    </source>
</evidence>
<keyword evidence="3 5" id="KW-1133">Transmembrane helix</keyword>
<evidence type="ECO:0000256" key="2">
    <source>
        <dbReference type="ARBA" id="ARBA00022692"/>
    </source>
</evidence>
<dbReference type="AlphaFoldDB" id="A0A031LM12"/>
<evidence type="ECO:0000313" key="7">
    <source>
        <dbReference type="EMBL" id="EZQ02266.1"/>
    </source>
</evidence>
<evidence type="ECO:0000259" key="6">
    <source>
        <dbReference type="PROSITE" id="PS50850"/>
    </source>
</evidence>
<feature type="transmembrane region" description="Helical" evidence="5">
    <location>
        <begin position="348"/>
        <end position="366"/>
    </location>
</feature>
<sequence length="367" mass="40484">MASKPLQTVSVLIPFLLSAYVMYSITFVIDPLSHYFNTGIPEIILAVTLSWIGGAIGGLIFGRLSDVIGRKKALLFSFFLICIPEIINFKLVNIYELYGLWFLIGFGVNGENGISYAIIAELRFTNLRGFLGGLMQGFYALGALLGAITSLFITNFRLIFLVPGLIFALSFLLWPFVPEEKSRFPGSKISEIFRKDIIKITIIGSIVSLASFLFIIPAFSLMPTTLQLLHFKNYDVIIAIGDILATFSYALSGYISDVKGRRFAALVFSSIAVIASFIFTFSFIIVGVFLVYFFSAFFAFFGVWLSELYPQRIRGAGTNFALLIGRLIGGGFGTLFVTLLPFSLRDSLGIVLIAMAILASLGIYFLN</sequence>
<evidence type="ECO:0000256" key="1">
    <source>
        <dbReference type="ARBA" id="ARBA00004141"/>
    </source>
</evidence>
<feature type="transmembrane region" description="Helical" evidence="5">
    <location>
        <begin position="290"/>
        <end position="308"/>
    </location>
</feature>
<feature type="transmembrane region" description="Helical" evidence="5">
    <location>
        <begin position="43"/>
        <end position="61"/>
    </location>
</feature>
<feature type="transmembrane region" description="Helical" evidence="5">
    <location>
        <begin position="263"/>
        <end position="284"/>
    </location>
</feature>
<keyword evidence="4 5" id="KW-0472">Membrane</keyword>
<name>A0A031LM12_9CREN</name>
<dbReference type="OrthoDB" id="117970at2157"/>
<dbReference type="PANTHER" id="PTHR23508">
    <property type="entry name" value="CARBOXYLIC ACID TRANSPORTER PROTEIN HOMOLOG"/>
    <property type="match status" value="1"/>
</dbReference>
<dbReference type="GO" id="GO:0005886">
    <property type="term" value="C:plasma membrane"/>
    <property type="evidence" value="ECO:0007669"/>
    <property type="project" value="TreeGrafter"/>
</dbReference>